<evidence type="ECO:0000259" key="2">
    <source>
        <dbReference type="Pfam" id="PF01636"/>
    </source>
</evidence>
<dbReference type="Gene3D" id="3.90.1200.10">
    <property type="match status" value="1"/>
</dbReference>
<dbReference type="SUPFAM" id="SSF56112">
    <property type="entry name" value="Protein kinase-like (PK-like)"/>
    <property type="match status" value="1"/>
</dbReference>
<dbReference type="InterPro" id="IPR002575">
    <property type="entry name" value="Aminoglycoside_PTrfase"/>
</dbReference>
<organism evidence="3 4">
    <name type="scientific">Bifidobacterium psychraerophilum</name>
    <dbReference type="NCBI Taxonomy" id="218140"/>
    <lineage>
        <taxon>Bacteria</taxon>
        <taxon>Bacillati</taxon>
        <taxon>Actinomycetota</taxon>
        <taxon>Actinomycetes</taxon>
        <taxon>Bifidobacteriales</taxon>
        <taxon>Bifidobacteriaceae</taxon>
        <taxon>Bifidobacterium</taxon>
    </lineage>
</organism>
<keyword evidence="3" id="KW-0808">Transferase</keyword>
<evidence type="ECO:0000313" key="3">
    <source>
        <dbReference type="EMBL" id="KFI81619.1"/>
    </source>
</evidence>
<feature type="compositionally biased region" description="Basic and acidic residues" evidence="1">
    <location>
        <begin position="501"/>
        <end position="519"/>
    </location>
</feature>
<feature type="compositionally biased region" description="Low complexity" evidence="1">
    <location>
        <begin position="439"/>
        <end position="451"/>
    </location>
</feature>
<dbReference type="OrthoDB" id="3239865at2"/>
<dbReference type="InterPro" id="IPR011009">
    <property type="entry name" value="Kinase-like_dom_sf"/>
</dbReference>
<dbReference type="EMBL" id="JGZI01000010">
    <property type="protein sequence ID" value="KFI81619.1"/>
    <property type="molecule type" value="Genomic_DNA"/>
</dbReference>
<proteinExistence type="predicted"/>
<feature type="domain" description="Aminoglycoside phosphotransferase" evidence="2">
    <location>
        <begin position="73"/>
        <end position="245"/>
    </location>
</feature>
<dbReference type="STRING" id="218140.BPSY_2031"/>
<feature type="compositionally biased region" description="Low complexity" evidence="1">
    <location>
        <begin position="298"/>
        <end position="312"/>
    </location>
</feature>
<accession>A0A087CEB9</accession>
<gene>
    <name evidence="3" type="ORF">BPSY_2031</name>
</gene>
<feature type="region of interest" description="Disordered" evidence="1">
    <location>
        <begin position="491"/>
        <end position="529"/>
    </location>
</feature>
<dbReference type="AlphaFoldDB" id="A0A087CEB9"/>
<reference evidence="3 4" key="1">
    <citation type="submission" date="2014-03" db="EMBL/GenBank/DDBJ databases">
        <title>Genomics of Bifidobacteria.</title>
        <authorList>
            <person name="Ventura M."/>
            <person name="Milani C."/>
            <person name="Lugli G.A."/>
        </authorList>
    </citation>
    <scope>NUCLEOTIDE SEQUENCE [LARGE SCALE GENOMIC DNA]</scope>
    <source>
        <strain evidence="3 4">LMG 21775</strain>
    </source>
</reference>
<feature type="region of interest" description="Disordered" evidence="1">
    <location>
        <begin position="296"/>
        <end position="479"/>
    </location>
</feature>
<dbReference type="Proteomes" id="UP000029050">
    <property type="component" value="Unassembled WGS sequence"/>
</dbReference>
<protein>
    <submittedName>
        <fullName evidence="3">Phosphotransferase enzyme domain protein</fullName>
    </submittedName>
</protein>
<keyword evidence="4" id="KW-1185">Reference proteome</keyword>
<dbReference type="GO" id="GO:0016740">
    <property type="term" value="F:transferase activity"/>
    <property type="evidence" value="ECO:0007669"/>
    <property type="project" value="UniProtKB-KW"/>
</dbReference>
<name>A0A087CEB9_9BIFI</name>
<evidence type="ECO:0000313" key="4">
    <source>
        <dbReference type="Proteomes" id="UP000029050"/>
    </source>
</evidence>
<feature type="compositionally biased region" description="Basic and acidic residues" evidence="1">
    <location>
        <begin position="366"/>
        <end position="383"/>
    </location>
</feature>
<comment type="caution">
    <text evidence="3">The sequence shown here is derived from an EMBL/GenBank/DDBJ whole genome shotgun (WGS) entry which is preliminary data.</text>
</comment>
<feature type="compositionally biased region" description="Low complexity" evidence="1">
    <location>
        <begin position="461"/>
        <end position="470"/>
    </location>
</feature>
<evidence type="ECO:0000256" key="1">
    <source>
        <dbReference type="SAM" id="MobiDB-lite"/>
    </source>
</evidence>
<dbReference type="Pfam" id="PF01636">
    <property type="entry name" value="APH"/>
    <property type="match status" value="1"/>
</dbReference>
<dbReference type="eggNOG" id="COG3173">
    <property type="taxonomic scope" value="Bacteria"/>
</dbReference>
<sequence length="529" mass="56566">MPGIAVSGTRSSNQASAGDRDAGIDLAIIQDGPGRLYDVIVSSTDEGKKRLRQRVKAAVTLSRAKEPGGLGFAMERILAYEQGENAEGPTGLNAVVIMSHCEGASVALRSLDAQDCVAIGTAIGAIHRLGGAFLRDESYPSFTTDNIKQQLLSWISRLSKAGHIPQEIIRSWSDIVNTSGLWSFTTCPVHGGFDDGDFLFSDTSLTAVYNWQDMQINDPARDLAWIFAKLDEPRRNALIGAYGRMMGSRLDPMIMLRANLWLQMEQVGDFISALDHADNEGILQFKAQVEHLAHQLTSRQSAQQRSNAQSRNTHAPSTITVGTLLDNPGRVSEDHGPSSATPGPVQRPSGEAKRQSPDAGRPAFGESDRQTPDGQDHPLRVADEADEASSATIVVSSIKPLHPPVSQENEAQEAPLTGPDVDETPGSMTHGDIPEETVPAGDDPAGKGPAGNLPAEKDSADQASDQAGDQKTSAHDEDWMDDRAAADSAETMLIPNPTMKADAKPHDRFGYDASRHAGDADGEQSQSGE</sequence>